<dbReference type="Pfam" id="PF18171">
    <property type="entry name" value="LSDAT_prok"/>
    <property type="match status" value="1"/>
</dbReference>
<dbReference type="InterPro" id="IPR040884">
    <property type="entry name" value="SLATT_1"/>
</dbReference>
<organism evidence="5 6">
    <name type="scientific">Segetibacter aerophilus</name>
    <dbReference type="NCBI Taxonomy" id="670293"/>
    <lineage>
        <taxon>Bacteria</taxon>
        <taxon>Pseudomonadati</taxon>
        <taxon>Bacteroidota</taxon>
        <taxon>Chitinophagia</taxon>
        <taxon>Chitinophagales</taxon>
        <taxon>Chitinophagaceae</taxon>
        <taxon>Segetibacter</taxon>
    </lineage>
</organism>
<feature type="region of interest" description="Disordered" evidence="1">
    <location>
        <begin position="598"/>
        <end position="707"/>
    </location>
</feature>
<evidence type="ECO:0008006" key="7">
    <source>
        <dbReference type="Google" id="ProtNLM"/>
    </source>
</evidence>
<dbReference type="Pfam" id="PF18181">
    <property type="entry name" value="SLATT_1"/>
    <property type="match status" value="1"/>
</dbReference>
<dbReference type="EMBL" id="BJYT01000008">
    <property type="protein sequence ID" value="GEO09821.1"/>
    <property type="molecule type" value="Genomic_DNA"/>
</dbReference>
<evidence type="ECO:0000256" key="2">
    <source>
        <dbReference type="SAM" id="Phobius"/>
    </source>
</evidence>
<dbReference type="InterPro" id="IPR041482">
    <property type="entry name" value="LSDAT_prok"/>
</dbReference>
<evidence type="ECO:0000256" key="1">
    <source>
        <dbReference type="SAM" id="MobiDB-lite"/>
    </source>
</evidence>
<feature type="transmembrane region" description="Helical" evidence="2">
    <location>
        <begin position="483"/>
        <end position="501"/>
    </location>
</feature>
<gene>
    <name evidence="5" type="ORF">SAE01_23170</name>
</gene>
<keyword evidence="2" id="KW-0472">Membrane</keyword>
<comment type="caution">
    <text evidence="5">The sequence shown here is derived from an EMBL/GenBank/DDBJ whole genome shotgun (WGS) entry which is preliminary data.</text>
</comment>
<dbReference type="PANTHER" id="PTHR13800">
    <property type="entry name" value="TRANSIENT RECEPTOR POTENTIAL CATION CHANNEL, SUBFAMILY M, MEMBER 6"/>
    <property type="match status" value="1"/>
</dbReference>
<keyword evidence="6" id="KW-1185">Reference proteome</keyword>
<accession>A0A512BCY5</accession>
<dbReference type="InterPro" id="IPR050927">
    <property type="entry name" value="TRPM"/>
</dbReference>
<feature type="transmembrane region" description="Helical" evidence="2">
    <location>
        <begin position="297"/>
        <end position="319"/>
    </location>
</feature>
<dbReference type="Pfam" id="PF14015">
    <property type="entry name" value="DUF4231"/>
    <property type="match status" value="1"/>
</dbReference>
<keyword evidence="2" id="KW-0812">Transmembrane</keyword>
<dbReference type="RefSeq" id="WP_147203940.1">
    <property type="nucleotide sequence ID" value="NZ_BJYT01000008.1"/>
</dbReference>
<sequence>MSNNSVESQIIKFDNNNSATALLVQSNTSVTAIVGKLDNLIPYTKVILVLGGADELEATDTNRLTQLFGLGIARAAVEASAVIIDSGSGKGITSMMGEGVAARGYKTSIIGIAPFGAIKDQTNQPDISLLEPNHSHFIFVEGDKRGSETSLMFKLAQALATPSDSIGNSQDAPKSKSNIVPAIAILAGGGPIAKQEVLRAVRQNLPLIIIKGSGGVADEIVAAAERKDPLKEDPVIAEIIADGELHFHNLTKPVKGIERLIIRELGIDNVLMQAWDTFAYYDYNAKLQQKTFNRMQLSILFFGVFSTVLVISQQVFAPPDLNEPSRLLSADNLWKTKQYAWWLLHYVLIFIPILLTVLVTAANRFKQGSKWLLLRAGAESIKREIFRYRTRAMYYNEKPEQQLAQRIEDITRRTMRTEVNSSALKPYNKDEKDKSLPANIFSGEGDGKDDGFSYLVPDRYITIRLNDQAEFYRKKTIGLERQLNLLSWLTFIIGGVGSFLAAVGFEVWIAVTTSLVGAFATFLGYKQTERTLMKYNQSSTDLSNVKAWWNALSSEEQSDQKNIDSLVEHTEQVLQSELDGWIQQMQNALAELRDSQKKYEKTGKEEDATKVTQEGPFSKSASPPAEIIAREEATSKKEGEAGQPEVIRKAEIEENQQPLETEIGKTIISADGTVKEQEEAVDAEAEPEEENTDSEMQKEKPQPAGPI</sequence>
<dbReference type="AlphaFoldDB" id="A0A512BCY5"/>
<dbReference type="NCBIfam" id="NF033634">
    <property type="entry name" value="SLATT_1"/>
    <property type="match status" value="1"/>
</dbReference>
<feature type="transmembrane region" description="Helical" evidence="2">
    <location>
        <begin position="507"/>
        <end position="525"/>
    </location>
</feature>
<dbReference type="OrthoDB" id="582259at2"/>
<proteinExistence type="predicted"/>
<dbReference type="GO" id="GO:0005886">
    <property type="term" value="C:plasma membrane"/>
    <property type="evidence" value="ECO:0007669"/>
    <property type="project" value="TreeGrafter"/>
</dbReference>
<evidence type="ECO:0000259" key="3">
    <source>
        <dbReference type="Pfam" id="PF18171"/>
    </source>
</evidence>
<feature type="compositionally biased region" description="Basic and acidic residues" evidence="1">
    <location>
        <begin position="598"/>
        <end position="609"/>
    </location>
</feature>
<evidence type="ECO:0000259" key="4">
    <source>
        <dbReference type="Pfam" id="PF18181"/>
    </source>
</evidence>
<feature type="compositionally biased region" description="Basic and acidic residues" evidence="1">
    <location>
        <begin position="628"/>
        <end position="652"/>
    </location>
</feature>
<keyword evidence="2" id="KW-1133">Transmembrane helix</keyword>
<protein>
    <recommendedName>
        <fullName evidence="7">SMODS and SLOG-associating 2TM effector domain-containing protein</fullName>
    </recommendedName>
</protein>
<evidence type="ECO:0000313" key="5">
    <source>
        <dbReference type="EMBL" id="GEO09821.1"/>
    </source>
</evidence>
<feature type="domain" description="LSDAT prokaryote" evidence="3">
    <location>
        <begin position="46"/>
        <end position="241"/>
    </location>
</feature>
<dbReference type="GO" id="GO:0099604">
    <property type="term" value="F:ligand-gated calcium channel activity"/>
    <property type="evidence" value="ECO:0007669"/>
    <property type="project" value="TreeGrafter"/>
</dbReference>
<feature type="compositionally biased region" description="Acidic residues" evidence="1">
    <location>
        <begin position="679"/>
        <end position="693"/>
    </location>
</feature>
<dbReference type="Proteomes" id="UP000321513">
    <property type="component" value="Unassembled WGS sequence"/>
</dbReference>
<dbReference type="InterPro" id="IPR025325">
    <property type="entry name" value="DUF4231"/>
</dbReference>
<dbReference type="PANTHER" id="PTHR13800:SF12">
    <property type="entry name" value="TRANSIENT RECEPTOR POTENTIAL CATION CHANNEL SUBFAMILY M MEMBER-LIKE 2"/>
    <property type="match status" value="1"/>
</dbReference>
<feature type="domain" description="SMODS and SLOG-associating 2TM effector" evidence="4">
    <location>
        <begin position="460"/>
        <end position="581"/>
    </location>
</feature>
<name>A0A512BCY5_9BACT</name>
<feature type="transmembrane region" description="Helical" evidence="2">
    <location>
        <begin position="339"/>
        <end position="362"/>
    </location>
</feature>
<reference evidence="5 6" key="1">
    <citation type="submission" date="2019-07" db="EMBL/GenBank/DDBJ databases">
        <title>Whole genome shotgun sequence of Segetibacter aerophilus NBRC 106135.</title>
        <authorList>
            <person name="Hosoyama A."/>
            <person name="Uohara A."/>
            <person name="Ohji S."/>
            <person name="Ichikawa N."/>
        </authorList>
    </citation>
    <scope>NUCLEOTIDE SEQUENCE [LARGE SCALE GENOMIC DNA]</scope>
    <source>
        <strain evidence="5 6">NBRC 106135</strain>
    </source>
</reference>
<evidence type="ECO:0000313" key="6">
    <source>
        <dbReference type="Proteomes" id="UP000321513"/>
    </source>
</evidence>